<evidence type="ECO:0000259" key="2">
    <source>
        <dbReference type="Pfam" id="PF03815"/>
    </source>
</evidence>
<sequence>MPAVRKVLWIVPVALSFGLTAPPIVGGPQPTQTSEASKSRTPADVEVKYIDDSTMKLKLLDEKLELVTKHGTLRIAVADVRRIEFATRLPAVTTEKAATAISKLNHSDFKIREAATEELKALKERAYPALLKSLKHEDPEIARRTEEVVTFIRRSVPAANLEQRDLDIIHTEDSKIAGKLTAESLRVGTFQFGEQTLKLTDVRLIRTGPEPTEQLVNAQPAPSSLFNYANQFGKEFVFRITGAQAQVQNGAIWGSGIYTLDSSLQMAVVHAGFAKPGETVVVKVRILPPPPQFAGTTQNGITSAPFGPFPAGAFEFLPR</sequence>
<evidence type="ECO:0000313" key="3">
    <source>
        <dbReference type="EMBL" id="VTR91071.1"/>
    </source>
</evidence>
<dbReference type="KEGG" id="gms:SOIL9_66430"/>
<dbReference type="InterPro" id="IPR004043">
    <property type="entry name" value="LCCL"/>
</dbReference>
<name>A0A6P2CQ54_9BACT</name>
<dbReference type="RefSeq" id="WP_162666120.1">
    <property type="nucleotide sequence ID" value="NZ_LR593886.1"/>
</dbReference>
<organism evidence="3 4">
    <name type="scientific">Gemmata massiliana</name>
    <dbReference type="NCBI Taxonomy" id="1210884"/>
    <lineage>
        <taxon>Bacteria</taxon>
        <taxon>Pseudomonadati</taxon>
        <taxon>Planctomycetota</taxon>
        <taxon>Planctomycetia</taxon>
        <taxon>Gemmatales</taxon>
        <taxon>Gemmataceae</taxon>
        <taxon>Gemmata</taxon>
    </lineage>
</organism>
<feature type="domain" description="LCCL" evidence="2">
    <location>
        <begin position="245"/>
        <end position="306"/>
    </location>
</feature>
<feature type="signal peptide" evidence="1">
    <location>
        <begin position="1"/>
        <end position="21"/>
    </location>
</feature>
<keyword evidence="4" id="KW-1185">Reference proteome</keyword>
<gene>
    <name evidence="3" type="ORF">SOIL9_66430</name>
</gene>
<dbReference type="Gene3D" id="2.170.130.20">
    <property type="entry name" value="LCCL-like domain"/>
    <property type="match status" value="1"/>
</dbReference>
<dbReference type="EMBL" id="LR593886">
    <property type="protein sequence ID" value="VTR91071.1"/>
    <property type="molecule type" value="Genomic_DNA"/>
</dbReference>
<dbReference type="Proteomes" id="UP000464178">
    <property type="component" value="Chromosome"/>
</dbReference>
<dbReference type="SUPFAM" id="SSF69848">
    <property type="entry name" value="LCCL domain"/>
    <property type="match status" value="1"/>
</dbReference>
<dbReference type="AlphaFoldDB" id="A0A6P2CQ54"/>
<keyword evidence="1" id="KW-0732">Signal</keyword>
<evidence type="ECO:0000313" key="4">
    <source>
        <dbReference type="Proteomes" id="UP000464178"/>
    </source>
</evidence>
<feature type="chain" id="PRO_5026919126" description="LCCL domain-containing protein" evidence="1">
    <location>
        <begin position="22"/>
        <end position="319"/>
    </location>
</feature>
<protein>
    <recommendedName>
        <fullName evidence="2">LCCL domain-containing protein</fullName>
    </recommendedName>
</protein>
<evidence type="ECO:0000256" key="1">
    <source>
        <dbReference type="SAM" id="SignalP"/>
    </source>
</evidence>
<dbReference type="InterPro" id="IPR036609">
    <property type="entry name" value="LCCL_sf"/>
</dbReference>
<accession>A0A6P2CQ54</accession>
<dbReference type="Pfam" id="PF03815">
    <property type="entry name" value="LCCL"/>
    <property type="match status" value="1"/>
</dbReference>
<proteinExistence type="predicted"/>
<reference evidence="3 4" key="1">
    <citation type="submission" date="2019-05" db="EMBL/GenBank/DDBJ databases">
        <authorList>
            <consortium name="Science for Life Laboratories"/>
        </authorList>
    </citation>
    <scope>NUCLEOTIDE SEQUENCE [LARGE SCALE GENOMIC DNA]</scope>
    <source>
        <strain evidence="3">Soil9</strain>
    </source>
</reference>